<dbReference type="PROSITE" id="PS51419">
    <property type="entry name" value="RAB"/>
    <property type="match status" value="1"/>
</dbReference>
<dbReference type="GO" id="GO:0003924">
    <property type="term" value="F:GTPase activity"/>
    <property type="evidence" value="ECO:0007669"/>
    <property type="project" value="InterPro"/>
</dbReference>
<keyword evidence="3" id="KW-1185">Reference proteome</keyword>
<dbReference type="Gene3D" id="3.40.50.300">
    <property type="entry name" value="P-loop containing nucleotide triphosphate hydrolases"/>
    <property type="match status" value="1"/>
</dbReference>
<dbReference type="InterPro" id="IPR027417">
    <property type="entry name" value="P-loop_NTPase"/>
</dbReference>
<dbReference type="SMART" id="SM00173">
    <property type="entry name" value="RAS"/>
    <property type="match status" value="1"/>
</dbReference>
<dbReference type="OrthoDB" id="63533at2759"/>
<dbReference type="SMART" id="SM00175">
    <property type="entry name" value="RAB"/>
    <property type="match status" value="1"/>
</dbReference>
<keyword evidence="1" id="KW-0547">Nucleotide-binding</keyword>
<dbReference type="InterPro" id="IPR005225">
    <property type="entry name" value="Small_GTP-bd"/>
</dbReference>
<gene>
    <name evidence="2" type="ORF">KFE25_009513</name>
</gene>
<name>A0A8J5XZ05_DIALT</name>
<accession>A0A8J5XZ05</accession>
<dbReference type="Proteomes" id="UP000751190">
    <property type="component" value="Unassembled WGS sequence"/>
</dbReference>
<dbReference type="InterPro" id="IPR001806">
    <property type="entry name" value="Small_GTPase"/>
</dbReference>
<dbReference type="EMBL" id="JAGTXO010000001">
    <property type="protein sequence ID" value="KAG8471092.1"/>
    <property type="molecule type" value="Genomic_DNA"/>
</dbReference>
<dbReference type="AlphaFoldDB" id="A0A8J5XZ05"/>
<dbReference type="CDD" id="cd01860">
    <property type="entry name" value="Rab5_related"/>
    <property type="match status" value="1"/>
</dbReference>
<dbReference type="PANTHER" id="PTHR47978">
    <property type="match status" value="1"/>
</dbReference>
<dbReference type="SMART" id="SM00176">
    <property type="entry name" value="RAN"/>
    <property type="match status" value="1"/>
</dbReference>
<protein>
    <submittedName>
        <fullName evidence="2">Uncharacterized protein</fullName>
    </submittedName>
</protein>
<comment type="caution">
    <text evidence="2">The sequence shown here is derived from an EMBL/GenBank/DDBJ whole genome shotgun (WGS) entry which is preliminary data.</text>
</comment>
<dbReference type="PROSITE" id="PS51421">
    <property type="entry name" value="RAS"/>
    <property type="match status" value="1"/>
</dbReference>
<proteinExistence type="predicted"/>
<dbReference type="NCBIfam" id="TIGR00231">
    <property type="entry name" value="small_GTP"/>
    <property type="match status" value="1"/>
</dbReference>
<evidence type="ECO:0000313" key="2">
    <source>
        <dbReference type="EMBL" id="KAG8471092.1"/>
    </source>
</evidence>
<dbReference type="GO" id="GO:0005525">
    <property type="term" value="F:GTP binding"/>
    <property type="evidence" value="ECO:0007669"/>
    <property type="project" value="InterPro"/>
</dbReference>
<dbReference type="Pfam" id="PF00071">
    <property type="entry name" value="Ras"/>
    <property type="match status" value="1"/>
</dbReference>
<evidence type="ECO:0000313" key="3">
    <source>
        <dbReference type="Proteomes" id="UP000751190"/>
    </source>
</evidence>
<reference evidence="2" key="1">
    <citation type="submission" date="2021-05" db="EMBL/GenBank/DDBJ databases">
        <title>The genome of the haptophyte Pavlova lutheri (Diacronema luteri, Pavlovales) - a model for lipid biosynthesis in eukaryotic algae.</title>
        <authorList>
            <person name="Hulatt C.J."/>
            <person name="Posewitz M.C."/>
        </authorList>
    </citation>
    <scope>NUCLEOTIDE SEQUENCE</scope>
    <source>
        <strain evidence="2">NIVA-4/92</strain>
    </source>
</reference>
<dbReference type="OMA" id="KQDTFHT"/>
<dbReference type="SUPFAM" id="SSF52540">
    <property type="entry name" value="P-loop containing nucleoside triphosphate hydrolases"/>
    <property type="match status" value="1"/>
</dbReference>
<evidence type="ECO:0000256" key="1">
    <source>
        <dbReference type="ARBA" id="ARBA00022741"/>
    </source>
</evidence>
<dbReference type="FunFam" id="3.40.50.300:FF:000808">
    <property type="entry name" value="Small GTP-binding protein, putative"/>
    <property type="match status" value="1"/>
</dbReference>
<organism evidence="2 3">
    <name type="scientific">Diacronema lutheri</name>
    <name type="common">Unicellular marine alga</name>
    <name type="synonym">Monochrysis lutheri</name>
    <dbReference type="NCBI Taxonomy" id="2081491"/>
    <lineage>
        <taxon>Eukaryota</taxon>
        <taxon>Haptista</taxon>
        <taxon>Haptophyta</taxon>
        <taxon>Pavlovophyceae</taxon>
        <taxon>Pavlovales</taxon>
        <taxon>Pavlovaceae</taxon>
        <taxon>Diacronema</taxon>
    </lineage>
</organism>
<dbReference type="SMART" id="SM00174">
    <property type="entry name" value="RHO"/>
    <property type="match status" value="1"/>
</dbReference>
<dbReference type="PRINTS" id="PR00449">
    <property type="entry name" value="RASTRNSFRMNG"/>
</dbReference>
<sequence length="198" mass="21966">MQTRHDAKVVVLGSSGVGKTCIACRFVKNQFAPYIASTIGASFLVKEVTVNGQKITLQIWDTAGQERFRSMAPLYYRGAVAAILVFDITNDVSFDKMKEWVRELQANVEEPLVLAIACNKADLREQRVVQFEQAAQYAAKIGAIIVETSAKENVGVDALFMDVSKRLAATKFRSLKVSGTVSMHRDILEDERREKGCC</sequence>